<proteinExistence type="predicted"/>
<evidence type="ECO:0000313" key="2">
    <source>
        <dbReference type="Proteomes" id="UP000734854"/>
    </source>
</evidence>
<gene>
    <name evidence="1" type="ORF">ZIOFF_068187</name>
</gene>
<dbReference type="AlphaFoldDB" id="A0A8J5C7V8"/>
<dbReference type="Proteomes" id="UP000734854">
    <property type="component" value="Unassembled WGS sequence"/>
</dbReference>
<dbReference type="EMBL" id="JACMSC010000019">
    <property type="protein sequence ID" value="KAG6474262.1"/>
    <property type="molecule type" value="Genomic_DNA"/>
</dbReference>
<name>A0A8J5C7V8_ZINOF</name>
<comment type="caution">
    <text evidence="1">The sequence shown here is derived from an EMBL/GenBank/DDBJ whole genome shotgun (WGS) entry which is preliminary data.</text>
</comment>
<protein>
    <submittedName>
        <fullName evidence="1">Uncharacterized protein</fullName>
    </submittedName>
</protein>
<accession>A0A8J5C7V8</accession>
<sequence length="200" mass="22235">MEVEEATRESSIALNIDLGEDEPLLHDSGVEDRVARQEVDSHAFSEVTKDARQRFMYIITSPDGSFVIKQASSYDNAGFMIDMLKECGLSHKSIIFVLDEFDLFAQISLLSQHVSKIELPPNTSAIKDLRILPNGLPLLASLGKKLLLYSMASNNLALKYELPWSRVRVVEPVSCNVKAVEASCTMHQASAPRLRKMAIV</sequence>
<reference evidence="1 2" key="1">
    <citation type="submission" date="2020-08" db="EMBL/GenBank/DDBJ databases">
        <title>Plant Genome Project.</title>
        <authorList>
            <person name="Zhang R.-G."/>
        </authorList>
    </citation>
    <scope>NUCLEOTIDE SEQUENCE [LARGE SCALE GENOMIC DNA]</scope>
    <source>
        <tissue evidence="1">Rhizome</tissue>
    </source>
</reference>
<keyword evidence="2" id="KW-1185">Reference proteome</keyword>
<evidence type="ECO:0000313" key="1">
    <source>
        <dbReference type="EMBL" id="KAG6474262.1"/>
    </source>
</evidence>
<organism evidence="1 2">
    <name type="scientific">Zingiber officinale</name>
    <name type="common">Ginger</name>
    <name type="synonym">Amomum zingiber</name>
    <dbReference type="NCBI Taxonomy" id="94328"/>
    <lineage>
        <taxon>Eukaryota</taxon>
        <taxon>Viridiplantae</taxon>
        <taxon>Streptophyta</taxon>
        <taxon>Embryophyta</taxon>
        <taxon>Tracheophyta</taxon>
        <taxon>Spermatophyta</taxon>
        <taxon>Magnoliopsida</taxon>
        <taxon>Liliopsida</taxon>
        <taxon>Zingiberales</taxon>
        <taxon>Zingiberaceae</taxon>
        <taxon>Zingiber</taxon>
    </lineage>
</organism>